<dbReference type="PANTHER" id="PTHR43581">
    <property type="entry name" value="ATP/GTP PHOSPHATASE"/>
    <property type="match status" value="1"/>
</dbReference>
<dbReference type="Pfam" id="PF13175">
    <property type="entry name" value="AAA_15"/>
    <property type="match status" value="1"/>
</dbReference>
<sequence length="418" mass="47735">MSRIRIRNFGPIKDGVLDNDGWIEVNRVTVFTGNQGAGKSTVAKLISFFTWLEKDTFRLQAVSDTKARSGIRVNLSQINAFRDKLAYQNIDEYLKEDTEIEYIGEAYRFHFANGNLETSIVDIPSYHLPKIMYVPAERNFVSAVSNVNSLKGLPRTLYTFADEFSNALRNLNGRIDLPINDTQFKYDNIEKTSHIIGADYKVSLSNSSSGFQSLVPLYLVSQYLANPENYSSDRSKKNTSIEDEKRMRQQIEDILTNPNLSEDVKQASLELISRSSQYTSFVNIVEEPEQNLFPSSQQQMLYSLLKFNNLQPDSKLILTTHSPYIIMYLSLAIQAHRLSEEITPEKSQMLTTRLNHIVPLESLITSDTVNIYELSEKDGTIRKLKFSYGVPSDENYLNAQLNLGNILFDQLLEIEEEL</sequence>
<keyword evidence="3" id="KW-1185">Reference proteome</keyword>
<feature type="domain" description="Endonuclease GajA/Old nuclease/RecF-like AAA" evidence="1">
    <location>
        <begin position="273"/>
        <end position="326"/>
    </location>
</feature>
<organism evidence="2 3">
    <name type="scientific">Filimonas zeae</name>
    <dbReference type="NCBI Taxonomy" id="1737353"/>
    <lineage>
        <taxon>Bacteria</taxon>
        <taxon>Pseudomonadati</taxon>
        <taxon>Bacteroidota</taxon>
        <taxon>Chitinophagia</taxon>
        <taxon>Chitinophagales</taxon>
        <taxon>Chitinophagaceae</taxon>
        <taxon>Filimonas</taxon>
    </lineage>
</organism>
<dbReference type="AlphaFoldDB" id="A0A917MXD9"/>
<comment type="caution">
    <text evidence="2">The sequence shown here is derived from an EMBL/GenBank/DDBJ whole genome shotgun (WGS) entry which is preliminary data.</text>
</comment>
<evidence type="ECO:0000259" key="1">
    <source>
        <dbReference type="Pfam" id="PF13175"/>
    </source>
</evidence>
<protein>
    <recommendedName>
        <fullName evidence="1">Endonuclease GajA/Old nuclease/RecF-like AAA domain-containing protein</fullName>
    </recommendedName>
</protein>
<evidence type="ECO:0000313" key="3">
    <source>
        <dbReference type="Proteomes" id="UP000627292"/>
    </source>
</evidence>
<accession>A0A917MXD9</accession>
<dbReference type="InterPro" id="IPR041685">
    <property type="entry name" value="AAA_GajA/Old/RecF-like"/>
</dbReference>
<dbReference type="SUPFAM" id="SSF52540">
    <property type="entry name" value="P-loop containing nucleoside triphosphate hydrolases"/>
    <property type="match status" value="1"/>
</dbReference>
<evidence type="ECO:0000313" key="2">
    <source>
        <dbReference type="EMBL" id="GGH72887.1"/>
    </source>
</evidence>
<reference evidence="2" key="1">
    <citation type="journal article" date="2014" name="Int. J. Syst. Evol. Microbiol.">
        <title>Complete genome sequence of Corynebacterium casei LMG S-19264T (=DSM 44701T), isolated from a smear-ripened cheese.</title>
        <authorList>
            <consortium name="US DOE Joint Genome Institute (JGI-PGF)"/>
            <person name="Walter F."/>
            <person name="Albersmeier A."/>
            <person name="Kalinowski J."/>
            <person name="Ruckert C."/>
        </authorList>
    </citation>
    <scope>NUCLEOTIDE SEQUENCE</scope>
    <source>
        <strain evidence="2">CGMCC 1.15290</strain>
    </source>
</reference>
<dbReference type="EMBL" id="BMIB01000003">
    <property type="protein sequence ID" value="GGH72887.1"/>
    <property type="molecule type" value="Genomic_DNA"/>
</dbReference>
<reference evidence="2" key="2">
    <citation type="submission" date="2020-09" db="EMBL/GenBank/DDBJ databases">
        <authorList>
            <person name="Sun Q."/>
            <person name="Zhou Y."/>
        </authorList>
    </citation>
    <scope>NUCLEOTIDE SEQUENCE</scope>
    <source>
        <strain evidence="2">CGMCC 1.15290</strain>
    </source>
</reference>
<name>A0A917MXD9_9BACT</name>
<dbReference type="RefSeq" id="WP_188954362.1">
    <property type="nucleotide sequence ID" value="NZ_BMIB01000003.1"/>
</dbReference>
<dbReference type="InterPro" id="IPR027417">
    <property type="entry name" value="P-loop_NTPase"/>
</dbReference>
<dbReference type="InterPro" id="IPR051396">
    <property type="entry name" value="Bact_Antivir_Def_Nuclease"/>
</dbReference>
<dbReference type="Proteomes" id="UP000627292">
    <property type="component" value="Unassembled WGS sequence"/>
</dbReference>
<gene>
    <name evidence="2" type="ORF">GCM10011379_33800</name>
</gene>
<proteinExistence type="predicted"/>
<dbReference type="Gene3D" id="3.40.50.300">
    <property type="entry name" value="P-loop containing nucleotide triphosphate hydrolases"/>
    <property type="match status" value="1"/>
</dbReference>
<dbReference type="PANTHER" id="PTHR43581:SF4">
    <property type="entry name" value="ATP_GTP PHOSPHATASE"/>
    <property type="match status" value="1"/>
</dbReference>